<dbReference type="AlphaFoldDB" id="A0AAU0MEV6"/>
<evidence type="ECO:0000313" key="3">
    <source>
        <dbReference type="Proteomes" id="UP001329313"/>
    </source>
</evidence>
<feature type="transmembrane region" description="Helical" evidence="1">
    <location>
        <begin position="41"/>
        <end position="68"/>
    </location>
</feature>
<organism evidence="2 3">
    <name type="scientific">Microbacterium limosum</name>
    <dbReference type="NCBI Taxonomy" id="3079935"/>
    <lineage>
        <taxon>Bacteria</taxon>
        <taxon>Bacillati</taxon>
        <taxon>Actinomycetota</taxon>
        <taxon>Actinomycetes</taxon>
        <taxon>Micrococcales</taxon>
        <taxon>Microbacteriaceae</taxon>
        <taxon>Microbacterium</taxon>
    </lineage>
</organism>
<name>A0AAU0MEV6_9MICO</name>
<dbReference type="EMBL" id="CP137080">
    <property type="protein sequence ID" value="WOQ69006.1"/>
    <property type="molecule type" value="Genomic_DNA"/>
</dbReference>
<evidence type="ECO:0000256" key="1">
    <source>
        <dbReference type="SAM" id="Phobius"/>
    </source>
</evidence>
<keyword evidence="3" id="KW-1185">Reference proteome</keyword>
<feature type="transmembrane region" description="Helical" evidence="1">
    <location>
        <begin position="80"/>
        <end position="102"/>
    </location>
</feature>
<sequence length="168" mass="17458">MSTVAPGSRSDSALLAAGIALVVLPLAAIAIKIAWPGWMLFFVLFASPLLAIGYVVQVVAAAMGFFGGRALFRAGTARRRALIAAWLTSGGVLATGLFFVDGGDSSWGSSFMYLVGAASDPVLGMLSGVISIAAAIAWLGGWGWLVVEWIGALIRRRRSAEPHPSAPR</sequence>
<keyword evidence="1" id="KW-0472">Membrane</keyword>
<feature type="transmembrane region" description="Helical" evidence="1">
    <location>
        <begin position="12"/>
        <end position="35"/>
    </location>
</feature>
<dbReference type="Proteomes" id="UP001329313">
    <property type="component" value="Chromosome"/>
</dbReference>
<protein>
    <submittedName>
        <fullName evidence="2">Uncharacterized protein</fullName>
    </submittedName>
</protein>
<accession>A0AAU0MEV6</accession>
<feature type="transmembrane region" description="Helical" evidence="1">
    <location>
        <begin position="122"/>
        <end position="147"/>
    </location>
</feature>
<evidence type="ECO:0000313" key="2">
    <source>
        <dbReference type="EMBL" id="WOQ69006.1"/>
    </source>
</evidence>
<dbReference type="RefSeq" id="WP_330170144.1">
    <property type="nucleotide sequence ID" value="NZ_CP137080.1"/>
</dbReference>
<keyword evidence="1" id="KW-0812">Transmembrane</keyword>
<reference evidence="2 3" key="1">
    <citation type="submission" date="2023-10" db="EMBL/GenBank/DDBJ databases">
        <title>Y20.</title>
        <authorList>
            <person name="Zhang G."/>
            <person name="Ding Y."/>
        </authorList>
    </citation>
    <scope>NUCLEOTIDE SEQUENCE [LARGE SCALE GENOMIC DNA]</scope>
    <source>
        <strain evidence="2 3">Y20</strain>
    </source>
</reference>
<gene>
    <name evidence="2" type="ORF">RYJ27_09855</name>
</gene>
<proteinExistence type="predicted"/>
<keyword evidence="1" id="KW-1133">Transmembrane helix</keyword>
<dbReference type="KEGG" id="mliy:RYJ27_09855"/>